<evidence type="ECO:0000313" key="2">
    <source>
        <dbReference type="RefSeq" id="XP_065672783.1"/>
    </source>
</evidence>
<organism evidence="1 2">
    <name type="scientific">Hydra vulgaris</name>
    <name type="common">Hydra</name>
    <name type="synonym">Hydra attenuata</name>
    <dbReference type="NCBI Taxonomy" id="6087"/>
    <lineage>
        <taxon>Eukaryota</taxon>
        <taxon>Metazoa</taxon>
        <taxon>Cnidaria</taxon>
        <taxon>Hydrozoa</taxon>
        <taxon>Hydroidolina</taxon>
        <taxon>Anthoathecata</taxon>
        <taxon>Aplanulata</taxon>
        <taxon>Hydridae</taxon>
        <taxon>Hydra</taxon>
    </lineage>
</organism>
<dbReference type="PANTHER" id="PTHR16078:SF1">
    <property type="entry name" value="COILED-COIL DOMAIN-CONTAINING PROTEIN 87"/>
    <property type="match status" value="1"/>
</dbReference>
<proteinExistence type="predicted"/>
<sequence length="535" mass="61974">MFRSSEIKMEVKKLKERNLSCYSSLEKENDLTNSKNRRSSFLNINPNNHTNKEQIGCVEDKCFDIQSMTDYELQKLTGDDLKNLLSNNSKVELNSDEGIPALLMNSTVLKRSDDLNNTLRFTEVERPCSVASTVSTVDASENEDLGFTHPAVLNVKVPRKGVFKMPSSKTCVTPIDNPLTIEKNSICEDIFNEIDIGKIRDLDNHLNIIEEIHEVYNEIRAFLPKDHFHFNENLEGSDPVICEQVSMSKLAEKSKFYSSIVNKELQLEQGVKTSNKVKEVISSNSKCSCNSSASNNKKNIIKICNEKEHQQKKNSEIDINFDDYQKFISKTGNDYLFSIYHLYSKELYMNEEQITYISYLKEKKLQLKNKHHQFQPGHWNPFCIFIDGLEQEKSLNDLLNVEAEHLNDKALISKLQDRLEQIWDSLKMSFQQRVAMTLKYYSVDIKTISDVVEAWEAVAELIVKRETVLLEIFAFEQLASDPRRFFEKGFQGSSEARMNEAKIRAKQTKDVNYQLKMKTDRLEMLNWLRIEKNTI</sequence>
<accession>A0ABM4DEE8</accession>
<protein>
    <submittedName>
        <fullName evidence="2">Coiled-coil domain-containing protein 87 isoform X5</fullName>
    </submittedName>
</protein>
<gene>
    <name evidence="2" type="primary">LOC100202957</name>
</gene>
<dbReference type="RefSeq" id="XP_065672783.1">
    <property type="nucleotide sequence ID" value="XM_065816711.1"/>
</dbReference>
<dbReference type="PANTHER" id="PTHR16078">
    <property type="entry name" value="COILED-COIL DOMAIN-CONTAINING PROTEIN 87"/>
    <property type="match status" value="1"/>
</dbReference>
<name>A0ABM4DEE8_HYDVU</name>
<dbReference type="GeneID" id="100202957"/>
<dbReference type="InterPro" id="IPR037383">
    <property type="entry name" value="CCDC87"/>
</dbReference>
<reference evidence="2" key="1">
    <citation type="submission" date="2025-08" db="UniProtKB">
        <authorList>
            <consortium name="RefSeq"/>
        </authorList>
    </citation>
    <scope>IDENTIFICATION</scope>
</reference>
<keyword evidence="1" id="KW-1185">Reference proteome</keyword>
<evidence type="ECO:0000313" key="1">
    <source>
        <dbReference type="Proteomes" id="UP001652625"/>
    </source>
</evidence>
<dbReference type="Proteomes" id="UP001652625">
    <property type="component" value="Chromosome 13"/>
</dbReference>